<evidence type="ECO:0000313" key="2">
    <source>
        <dbReference type="Proteomes" id="UP000828390"/>
    </source>
</evidence>
<protein>
    <submittedName>
        <fullName evidence="1">Uncharacterized protein</fullName>
    </submittedName>
</protein>
<dbReference type="AlphaFoldDB" id="A0A9D4JLV0"/>
<comment type="caution">
    <text evidence="1">The sequence shown here is derived from an EMBL/GenBank/DDBJ whole genome shotgun (WGS) entry which is preliminary data.</text>
</comment>
<evidence type="ECO:0000313" key="1">
    <source>
        <dbReference type="EMBL" id="KAH3813603.1"/>
    </source>
</evidence>
<name>A0A9D4JLV0_DREPO</name>
<organism evidence="1 2">
    <name type="scientific">Dreissena polymorpha</name>
    <name type="common">Zebra mussel</name>
    <name type="synonym">Mytilus polymorpha</name>
    <dbReference type="NCBI Taxonomy" id="45954"/>
    <lineage>
        <taxon>Eukaryota</taxon>
        <taxon>Metazoa</taxon>
        <taxon>Spiralia</taxon>
        <taxon>Lophotrochozoa</taxon>
        <taxon>Mollusca</taxon>
        <taxon>Bivalvia</taxon>
        <taxon>Autobranchia</taxon>
        <taxon>Heteroconchia</taxon>
        <taxon>Euheterodonta</taxon>
        <taxon>Imparidentia</taxon>
        <taxon>Neoheterodontei</taxon>
        <taxon>Myida</taxon>
        <taxon>Dreissenoidea</taxon>
        <taxon>Dreissenidae</taxon>
        <taxon>Dreissena</taxon>
    </lineage>
</organism>
<sequence length="108" mass="12688">MHEEGRKRRLQYNHGYLPIDTNNWAMDELDDLCNFGWARPMLTWMVEIDRVVIRNAWSLWAGRPRIGNGAMHLNRCRNEEVNGDIVARTDGRSAESPTPILHYLLLHY</sequence>
<dbReference type="Proteomes" id="UP000828390">
    <property type="component" value="Unassembled WGS sequence"/>
</dbReference>
<accession>A0A9D4JLV0</accession>
<gene>
    <name evidence="1" type="ORF">DPMN_142067</name>
</gene>
<proteinExistence type="predicted"/>
<keyword evidence="2" id="KW-1185">Reference proteome</keyword>
<dbReference type="EMBL" id="JAIWYP010000006">
    <property type="protein sequence ID" value="KAH3813603.1"/>
    <property type="molecule type" value="Genomic_DNA"/>
</dbReference>
<reference evidence="1" key="2">
    <citation type="submission" date="2020-11" db="EMBL/GenBank/DDBJ databases">
        <authorList>
            <person name="McCartney M.A."/>
            <person name="Auch B."/>
            <person name="Kono T."/>
            <person name="Mallez S."/>
            <person name="Becker A."/>
            <person name="Gohl D.M."/>
            <person name="Silverstein K.A.T."/>
            <person name="Koren S."/>
            <person name="Bechman K.B."/>
            <person name="Herman A."/>
            <person name="Abrahante J.E."/>
            <person name="Garbe J."/>
        </authorList>
    </citation>
    <scope>NUCLEOTIDE SEQUENCE</scope>
    <source>
        <strain evidence="1">Duluth1</strain>
        <tissue evidence="1">Whole animal</tissue>
    </source>
</reference>
<reference evidence="1" key="1">
    <citation type="journal article" date="2019" name="bioRxiv">
        <title>The Genome of the Zebra Mussel, Dreissena polymorpha: A Resource for Invasive Species Research.</title>
        <authorList>
            <person name="McCartney M.A."/>
            <person name="Auch B."/>
            <person name="Kono T."/>
            <person name="Mallez S."/>
            <person name="Zhang Y."/>
            <person name="Obille A."/>
            <person name="Becker A."/>
            <person name="Abrahante J.E."/>
            <person name="Garbe J."/>
            <person name="Badalamenti J.P."/>
            <person name="Herman A."/>
            <person name="Mangelson H."/>
            <person name="Liachko I."/>
            <person name="Sullivan S."/>
            <person name="Sone E.D."/>
            <person name="Koren S."/>
            <person name="Silverstein K.A.T."/>
            <person name="Beckman K.B."/>
            <person name="Gohl D.M."/>
        </authorList>
    </citation>
    <scope>NUCLEOTIDE SEQUENCE</scope>
    <source>
        <strain evidence="1">Duluth1</strain>
        <tissue evidence="1">Whole animal</tissue>
    </source>
</reference>